<keyword evidence="3" id="KW-1185">Reference proteome</keyword>
<feature type="transmembrane region" description="Helical" evidence="1">
    <location>
        <begin position="20"/>
        <end position="39"/>
    </location>
</feature>
<name>A0A916WQ68_9MICO</name>
<sequence>MTTIQRGRAEATEVSFARRVRGPALTAAAGAGALVLLHFRDPHQSGSWGFCPFLEVTGHPCPLCGGLRAMNDLTRGHIGDALTSNAAAVFILIAGAALIVRWFVRRARGEANAVLLTTPKLATAIFAVAMVIFTVYRWTPWGNWLYQA</sequence>
<proteinExistence type="predicted"/>
<dbReference type="AlphaFoldDB" id="A0A916WQ68"/>
<accession>A0A916WQ68</accession>
<keyword evidence="1" id="KW-0812">Transmembrane</keyword>
<dbReference type="InterPro" id="IPR021215">
    <property type="entry name" value="DUF2752"/>
</dbReference>
<keyword evidence="1" id="KW-1133">Transmembrane helix</keyword>
<reference evidence="2" key="2">
    <citation type="submission" date="2020-09" db="EMBL/GenBank/DDBJ databases">
        <authorList>
            <person name="Sun Q."/>
            <person name="Zhou Y."/>
        </authorList>
    </citation>
    <scope>NUCLEOTIDE SEQUENCE</scope>
    <source>
        <strain evidence="2">CGMCC 1.15085</strain>
    </source>
</reference>
<reference evidence="2" key="1">
    <citation type="journal article" date="2014" name="Int. J. Syst. Evol. Microbiol.">
        <title>Complete genome sequence of Corynebacterium casei LMG S-19264T (=DSM 44701T), isolated from a smear-ripened cheese.</title>
        <authorList>
            <consortium name="US DOE Joint Genome Institute (JGI-PGF)"/>
            <person name="Walter F."/>
            <person name="Albersmeier A."/>
            <person name="Kalinowski J."/>
            <person name="Ruckert C."/>
        </authorList>
    </citation>
    <scope>NUCLEOTIDE SEQUENCE</scope>
    <source>
        <strain evidence="2">CGMCC 1.15085</strain>
    </source>
</reference>
<comment type="caution">
    <text evidence="2">The sequence shown here is derived from an EMBL/GenBank/DDBJ whole genome shotgun (WGS) entry which is preliminary data.</text>
</comment>
<dbReference type="EMBL" id="BMHI01000001">
    <property type="protein sequence ID" value="GGB19348.1"/>
    <property type="molecule type" value="Genomic_DNA"/>
</dbReference>
<gene>
    <name evidence="2" type="ORF">GCM10011492_06490</name>
</gene>
<feature type="transmembrane region" description="Helical" evidence="1">
    <location>
        <begin position="113"/>
        <end position="136"/>
    </location>
</feature>
<evidence type="ECO:0000313" key="2">
    <source>
        <dbReference type="EMBL" id="GGB19348.1"/>
    </source>
</evidence>
<dbReference type="Pfam" id="PF10825">
    <property type="entry name" value="DUF2752"/>
    <property type="match status" value="1"/>
</dbReference>
<evidence type="ECO:0000313" key="3">
    <source>
        <dbReference type="Proteomes" id="UP000636793"/>
    </source>
</evidence>
<evidence type="ECO:0000256" key="1">
    <source>
        <dbReference type="SAM" id="Phobius"/>
    </source>
</evidence>
<dbReference type="Proteomes" id="UP000636793">
    <property type="component" value="Unassembled WGS sequence"/>
</dbReference>
<dbReference type="RefSeq" id="WP_229749418.1">
    <property type="nucleotide sequence ID" value="NZ_BMHI01000001.1"/>
</dbReference>
<organism evidence="2 3">
    <name type="scientific">Flexivirga endophytica</name>
    <dbReference type="NCBI Taxonomy" id="1849103"/>
    <lineage>
        <taxon>Bacteria</taxon>
        <taxon>Bacillati</taxon>
        <taxon>Actinomycetota</taxon>
        <taxon>Actinomycetes</taxon>
        <taxon>Micrococcales</taxon>
        <taxon>Dermacoccaceae</taxon>
        <taxon>Flexivirga</taxon>
    </lineage>
</organism>
<protein>
    <submittedName>
        <fullName evidence="2">Membrane protein</fullName>
    </submittedName>
</protein>
<keyword evidence="1" id="KW-0472">Membrane</keyword>
<feature type="transmembrane region" description="Helical" evidence="1">
    <location>
        <begin position="86"/>
        <end position="104"/>
    </location>
</feature>